<gene>
    <name evidence="1" type="primary">dnaX_2</name>
    <name evidence="1" type="ORF">UC8_36860</name>
</gene>
<dbReference type="EMBL" id="CP042914">
    <property type="protein sequence ID" value="QEG41660.1"/>
    <property type="molecule type" value="Genomic_DNA"/>
</dbReference>
<dbReference type="SUPFAM" id="SSF47857">
    <property type="entry name" value="Apolipophorin-III"/>
    <property type="match status" value="1"/>
</dbReference>
<dbReference type="OrthoDB" id="9810148at2"/>
<dbReference type="Pfam" id="PF13177">
    <property type="entry name" value="DNA_pol3_delta2"/>
    <property type="match status" value="1"/>
</dbReference>
<reference evidence="1 2" key="1">
    <citation type="submission" date="2019-08" db="EMBL/GenBank/DDBJ databases">
        <title>Deep-cultivation of Planctomycetes and their phenomic and genomic characterization uncovers novel biology.</title>
        <authorList>
            <person name="Wiegand S."/>
            <person name="Jogler M."/>
            <person name="Boedeker C."/>
            <person name="Pinto D."/>
            <person name="Vollmers J."/>
            <person name="Rivas-Marin E."/>
            <person name="Kohn T."/>
            <person name="Peeters S.H."/>
            <person name="Heuer A."/>
            <person name="Rast P."/>
            <person name="Oberbeckmann S."/>
            <person name="Bunk B."/>
            <person name="Jeske O."/>
            <person name="Meyerdierks A."/>
            <person name="Storesund J.E."/>
            <person name="Kallscheuer N."/>
            <person name="Luecker S."/>
            <person name="Lage O.M."/>
            <person name="Pohl T."/>
            <person name="Merkel B.J."/>
            <person name="Hornburger P."/>
            <person name="Mueller R.-W."/>
            <person name="Bruemmer F."/>
            <person name="Labrenz M."/>
            <person name="Spormann A.M."/>
            <person name="Op den Camp H."/>
            <person name="Overmann J."/>
            <person name="Amann R."/>
            <person name="Jetten M.S.M."/>
            <person name="Mascher T."/>
            <person name="Medema M.H."/>
            <person name="Devos D.P."/>
            <person name="Kaster A.-K."/>
            <person name="Ovreas L."/>
            <person name="Rohde M."/>
            <person name="Galperin M.Y."/>
            <person name="Jogler C."/>
        </authorList>
    </citation>
    <scope>NUCLEOTIDE SEQUENCE [LARGE SCALE GENOMIC DNA]</scope>
    <source>
        <strain evidence="1 2">UC8</strain>
    </source>
</reference>
<proteinExistence type="predicted"/>
<dbReference type="GO" id="GO:0006261">
    <property type="term" value="P:DNA-templated DNA replication"/>
    <property type="evidence" value="ECO:0007669"/>
    <property type="project" value="TreeGrafter"/>
</dbReference>
<accession>A0A5B9QV38</accession>
<dbReference type="GO" id="GO:0003887">
    <property type="term" value="F:DNA-directed DNA polymerase activity"/>
    <property type="evidence" value="ECO:0007669"/>
    <property type="project" value="UniProtKB-EC"/>
</dbReference>
<keyword evidence="2" id="KW-1185">Reference proteome</keyword>
<organism evidence="1 2">
    <name type="scientific">Roseimaritima ulvae</name>
    <dbReference type="NCBI Taxonomy" id="980254"/>
    <lineage>
        <taxon>Bacteria</taxon>
        <taxon>Pseudomonadati</taxon>
        <taxon>Planctomycetota</taxon>
        <taxon>Planctomycetia</taxon>
        <taxon>Pirellulales</taxon>
        <taxon>Pirellulaceae</taxon>
        <taxon>Roseimaritima</taxon>
    </lineage>
</organism>
<keyword evidence="1" id="KW-0548">Nucleotidyltransferase</keyword>
<evidence type="ECO:0000313" key="2">
    <source>
        <dbReference type="Proteomes" id="UP000325286"/>
    </source>
</evidence>
<dbReference type="SUPFAM" id="SSF52540">
    <property type="entry name" value="P-loop containing nucleoside triphosphate hydrolases"/>
    <property type="match status" value="1"/>
</dbReference>
<dbReference type="KEGG" id="rul:UC8_36860"/>
<keyword evidence="1" id="KW-0808">Transferase</keyword>
<dbReference type="InterPro" id="IPR050238">
    <property type="entry name" value="DNA_Rep/Repair_Clamp_Loader"/>
</dbReference>
<evidence type="ECO:0000313" key="1">
    <source>
        <dbReference type="EMBL" id="QEG41660.1"/>
    </source>
</evidence>
<dbReference type="InterPro" id="IPR027417">
    <property type="entry name" value="P-loop_NTPase"/>
</dbReference>
<dbReference type="Gene3D" id="3.40.50.300">
    <property type="entry name" value="P-loop containing nucleotide triphosphate hydrolases"/>
    <property type="match status" value="1"/>
</dbReference>
<dbReference type="PANTHER" id="PTHR11669">
    <property type="entry name" value="REPLICATION FACTOR C / DNA POLYMERASE III GAMMA-TAU SUBUNIT"/>
    <property type="match status" value="1"/>
</dbReference>
<dbReference type="EC" id="2.7.7.7" evidence="1"/>
<dbReference type="Proteomes" id="UP000325286">
    <property type="component" value="Chromosome"/>
</dbReference>
<dbReference type="RefSeq" id="WP_068137167.1">
    <property type="nucleotide sequence ID" value="NZ_CP042914.1"/>
</dbReference>
<dbReference type="AlphaFoldDB" id="A0A5B9QV38"/>
<name>A0A5B9QV38_9BACT</name>
<dbReference type="PANTHER" id="PTHR11669:SF8">
    <property type="entry name" value="DNA POLYMERASE III SUBUNIT DELTA"/>
    <property type="match status" value="1"/>
</dbReference>
<sequence length="334" mass="36644">MNWDELLGHRQQRDWFAHAIDKRRLGGAFLFVGPAGIGKRTFAKLLAKTVLCETNEAREMNPCGACEACAQVEAGTHPDLLQIAKPADKSTLPVELLIGPREARMQSGLCHDIHLRPFRGRRRVGIVEDADYLSVEAGNCMLKTLEEPPPSAVMILIGTSAQKQLPTIRSRCPTLRFAPPVGEDAVALLRMHGAEAETVEQAEHAIELAGGDIPQAAALLQGNAGEFRDTLAAALDQQPIDAIALARNVSTYVDDAGKDASPRRARMREVFGVAVQHFRRQLRRAAEAQQAGDRELYRLDRCLQALAEVDRNANQATLIETWATDLQRGKELPV</sequence>
<protein>
    <submittedName>
        <fullName evidence="1">DNA polymerase III subunit tau</fullName>
        <ecNumber evidence="1">2.7.7.7</ecNumber>
    </submittedName>
</protein>